<accession>A0A9D1ZXC3</accession>
<feature type="transmembrane region" description="Helical" evidence="1">
    <location>
        <begin position="36"/>
        <end position="59"/>
    </location>
</feature>
<reference evidence="2" key="1">
    <citation type="journal article" date="2021" name="PeerJ">
        <title>Extensive microbial diversity within the chicken gut microbiome revealed by metagenomics and culture.</title>
        <authorList>
            <person name="Gilroy R."/>
            <person name="Ravi A."/>
            <person name="Getino M."/>
            <person name="Pursley I."/>
            <person name="Horton D.L."/>
            <person name="Alikhan N.F."/>
            <person name="Baker D."/>
            <person name="Gharbi K."/>
            <person name="Hall N."/>
            <person name="Watson M."/>
            <person name="Adriaenssens E.M."/>
            <person name="Foster-Nyarko E."/>
            <person name="Jarju S."/>
            <person name="Secka A."/>
            <person name="Antonio M."/>
            <person name="Oren A."/>
            <person name="Chaudhuri R.R."/>
            <person name="La Ragione R."/>
            <person name="Hildebrand F."/>
            <person name="Pallen M.J."/>
        </authorList>
    </citation>
    <scope>NUCLEOTIDE SEQUENCE</scope>
    <source>
        <strain evidence="2">1345</strain>
    </source>
</reference>
<protein>
    <recommendedName>
        <fullName evidence="4">CvpA family protein</fullName>
    </recommendedName>
</protein>
<comment type="caution">
    <text evidence="2">The sequence shown here is derived from an EMBL/GenBank/DDBJ whole genome shotgun (WGS) entry which is preliminary data.</text>
</comment>
<keyword evidence="1" id="KW-1133">Transmembrane helix</keyword>
<proteinExistence type="predicted"/>
<dbReference type="Proteomes" id="UP000886750">
    <property type="component" value="Unassembled WGS sequence"/>
</dbReference>
<evidence type="ECO:0000313" key="3">
    <source>
        <dbReference type="Proteomes" id="UP000886750"/>
    </source>
</evidence>
<organism evidence="2 3">
    <name type="scientific">Candidatus Borkfalkia excrementigallinarum</name>
    <dbReference type="NCBI Taxonomy" id="2838506"/>
    <lineage>
        <taxon>Bacteria</taxon>
        <taxon>Bacillati</taxon>
        <taxon>Bacillota</taxon>
        <taxon>Clostridia</taxon>
        <taxon>Christensenellales</taxon>
        <taxon>Christensenellaceae</taxon>
        <taxon>Candidatus Borkfalkia</taxon>
    </lineage>
</organism>
<feature type="transmembrane region" description="Helical" evidence="1">
    <location>
        <begin position="79"/>
        <end position="101"/>
    </location>
</feature>
<reference evidence="2" key="2">
    <citation type="submission" date="2021-04" db="EMBL/GenBank/DDBJ databases">
        <authorList>
            <person name="Gilroy R."/>
        </authorList>
    </citation>
    <scope>NUCLEOTIDE SEQUENCE</scope>
    <source>
        <strain evidence="2">1345</strain>
    </source>
</reference>
<evidence type="ECO:0000313" key="2">
    <source>
        <dbReference type="EMBL" id="HIY97535.1"/>
    </source>
</evidence>
<sequence length="177" mass="18794">MNTIDSVTLIVAIVLAGLGLALGFGRTLKFFTKGIFGFILSVFVCVSFGGMIAGIPAVAELISGLNAELGQAWSFLETIHFATVIYYVLLFLAVQLVRILIVKVIAGLFSAEVLPVRIINRVLGAALMVAAVLLLLLLVFAIVAVFGTTQGAIDFVEKIDGTFLGTLYANNPIKFIA</sequence>
<feature type="transmembrane region" description="Helical" evidence="1">
    <location>
        <begin position="122"/>
        <end position="146"/>
    </location>
</feature>
<dbReference type="EMBL" id="DXCQ01000069">
    <property type="protein sequence ID" value="HIY97535.1"/>
    <property type="molecule type" value="Genomic_DNA"/>
</dbReference>
<gene>
    <name evidence="2" type="ORF">H9729_07585</name>
</gene>
<keyword evidence="1" id="KW-0812">Transmembrane</keyword>
<feature type="transmembrane region" description="Helical" evidence="1">
    <location>
        <begin position="6"/>
        <end position="24"/>
    </location>
</feature>
<keyword evidence="1" id="KW-0472">Membrane</keyword>
<evidence type="ECO:0008006" key="4">
    <source>
        <dbReference type="Google" id="ProtNLM"/>
    </source>
</evidence>
<evidence type="ECO:0000256" key="1">
    <source>
        <dbReference type="SAM" id="Phobius"/>
    </source>
</evidence>
<name>A0A9D1ZXC3_9FIRM</name>
<dbReference type="AlphaFoldDB" id="A0A9D1ZXC3"/>